<protein>
    <submittedName>
        <fullName evidence="1">Uncharacterized protein</fullName>
    </submittedName>
</protein>
<proteinExistence type="predicted"/>
<dbReference type="AlphaFoldDB" id="A0A4Y2PBQ3"/>
<gene>
    <name evidence="1" type="ORF">AVEN_156543_1</name>
</gene>
<comment type="caution">
    <text evidence="1">The sequence shown here is derived from an EMBL/GenBank/DDBJ whole genome shotgun (WGS) entry which is preliminary data.</text>
</comment>
<organism evidence="1 2">
    <name type="scientific">Araneus ventricosus</name>
    <name type="common">Orbweaver spider</name>
    <name type="synonym">Epeira ventricosa</name>
    <dbReference type="NCBI Taxonomy" id="182803"/>
    <lineage>
        <taxon>Eukaryota</taxon>
        <taxon>Metazoa</taxon>
        <taxon>Ecdysozoa</taxon>
        <taxon>Arthropoda</taxon>
        <taxon>Chelicerata</taxon>
        <taxon>Arachnida</taxon>
        <taxon>Araneae</taxon>
        <taxon>Araneomorphae</taxon>
        <taxon>Entelegynae</taxon>
        <taxon>Araneoidea</taxon>
        <taxon>Araneidae</taxon>
        <taxon>Araneus</taxon>
    </lineage>
</organism>
<dbReference type="Proteomes" id="UP000499080">
    <property type="component" value="Unassembled WGS sequence"/>
</dbReference>
<keyword evidence="2" id="KW-1185">Reference proteome</keyword>
<evidence type="ECO:0000313" key="2">
    <source>
        <dbReference type="Proteomes" id="UP000499080"/>
    </source>
</evidence>
<sequence length="119" mass="12572">MTSLPVPQGLILLLNYRGSGGLVVALDLGTGGLQSRNPIIPKKHRISKGSIMVPPVGLGSVVNVWNPTQLPTGDTRIDPQICCKLQTSGQMSPRWCARKFGDGAYDSVSSSSSDHGSKL</sequence>
<evidence type="ECO:0000313" key="1">
    <source>
        <dbReference type="EMBL" id="GBN48834.1"/>
    </source>
</evidence>
<dbReference type="EMBL" id="BGPR01010946">
    <property type="protein sequence ID" value="GBN48834.1"/>
    <property type="molecule type" value="Genomic_DNA"/>
</dbReference>
<reference evidence="1 2" key="1">
    <citation type="journal article" date="2019" name="Sci. Rep.">
        <title>Orb-weaving spider Araneus ventricosus genome elucidates the spidroin gene catalogue.</title>
        <authorList>
            <person name="Kono N."/>
            <person name="Nakamura H."/>
            <person name="Ohtoshi R."/>
            <person name="Moran D.A.P."/>
            <person name="Shinohara A."/>
            <person name="Yoshida Y."/>
            <person name="Fujiwara M."/>
            <person name="Mori M."/>
            <person name="Tomita M."/>
            <person name="Arakawa K."/>
        </authorList>
    </citation>
    <scope>NUCLEOTIDE SEQUENCE [LARGE SCALE GENOMIC DNA]</scope>
</reference>
<name>A0A4Y2PBQ3_ARAVE</name>
<accession>A0A4Y2PBQ3</accession>